<dbReference type="RefSeq" id="XP_044657313.1">
    <property type="nucleotide sequence ID" value="XM_044801378.1"/>
</dbReference>
<proteinExistence type="predicted"/>
<dbReference type="InterPro" id="IPR038883">
    <property type="entry name" value="AN11006-like"/>
</dbReference>
<dbReference type="PANTHER" id="PTHR42085">
    <property type="entry name" value="F-BOX DOMAIN-CONTAINING PROTEIN"/>
    <property type="match status" value="1"/>
</dbReference>
<organism evidence="1 2">
    <name type="scientific">Cercospora kikuchii</name>
    <dbReference type="NCBI Taxonomy" id="84275"/>
    <lineage>
        <taxon>Eukaryota</taxon>
        <taxon>Fungi</taxon>
        <taxon>Dikarya</taxon>
        <taxon>Ascomycota</taxon>
        <taxon>Pezizomycotina</taxon>
        <taxon>Dothideomycetes</taxon>
        <taxon>Dothideomycetidae</taxon>
        <taxon>Mycosphaerellales</taxon>
        <taxon>Mycosphaerellaceae</taxon>
        <taxon>Cercospora</taxon>
    </lineage>
</organism>
<evidence type="ECO:0000313" key="1">
    <source>
        <dbReference type="EMBL" id="GIZ42826.1"/>
    </source>
</evidence>
<dbReference type="GeneID" id="68291655"/>
<comment type="caution">
    <text evidence="1">The sequence shown here is derived from an EMBL/GenBank/DDBJ whole genome shotgun (WGS) entry which is preliminary data.</text>
</comment>
<protein>
    <submittedName>
        <fullName evidence="1">Uncharacterized protein</fullName>
    </submittedName>
</protein>
<dbReference type="OrthoDB" id="5413827at2759"/>
<dbReference type="PANTHER" id="PTHR42085:SF2">
    <property type="entry name" value="F-BOX DOMAIN-CONTAINING PROTEIN"/>
    <property type="match status" value="1"/>
</dbReference>
<keyword evidence="2" id="KW-1185">Reference proteome</keyword>
<accession>A0A9P3FCZ2</accession>
<gene>
    <name evidence="1" type="ORF">CKM354_000608000</name>
</gene>
<dbReference type="EMBL" id="BOLY01000003">
    <property type="protein sequence ID" value="GIZ42826.1"/>
    <property type="molecule type" value="Genomic_DNA"/>
</dbReference>
<evidence type="ECO:0000313" key="2">
    <source>
        <dbReference type="Proteomes" id="UP000825890"/>
    </source>
</evidence>
<sequence>MMAAPLDGMTAMAGDHVHSLSHSSHNASIPSTITSPTMSVVQVEVPAIDQASATTGSPSTAQSVSVANVPARVDFPPAIDTSDVGVQTRVHPALDIKPAMTSATSIELSPGVTSVASPSQDECLFLNKLPAEMRNEIYELAFTSNEDRDEVELCEAQPPSPALLFTCQQIRTEAAQLYEEGSYKYWTATHFSIETEDMHDEDSLDRLEVNLEVENSLRLQHKNVDLIMHIKVIGYCDIYGEANVYTYEQEAGIWRKDNRRLDQDMFLWFEPNRFRESGIFRGSPQMEEAATAAKRVKKSVRFHEELRLMLFHSTTSDLW</sequence>
<name>A0A9P3FCZ2_9PEZI</name>
<dbReference type="AlphaFoldDB" id="A0A9P3FCZ2"/>
<reference evidence="1 2" key="1">
    <citation type="submission" date="2021-01" db="EMBL/GenBank/DDBJ databases">
        <title>Cercospora kikuchii MAFF 305040 whole genome shotgun sequence.</title>
        <authorList>
            <person name="Kashiwa T."/>
            <person name="Suzuki T."/>
        </authorList>
    </citation>
    <scope>NUCLEOTIDE SEQUENCE [LARGE SCALE GENOMIC DNA]</scope>
    <source>
        <strain evidence="1 2">MAFF 305040</strain>
    </source>
</reference>
<dbReference type="Proteomes" id="UP000825890">
    <property type="component" value="Unassembled WGS sequence"/>
</dbReference>